<gene>
    <name evidence="1" type="ORF">J2Z48_000048</name>
</gene>
<dbReference type="RefSeq" id="WP_307249846.1">
    <property type="nucleotide sequence ID" value="NZ_JAUSUV010000001.1"/>
</dbReference>
<sequence>MMILLAQIHFVQKAIAIGSTYIYVSTKYFNRGFQFQSAQYDTHFGDYFVMYQNEKGEGMGLQTDPSFFPVFVLYDSFDPE</sequence>
<comment type="caution">
    <text evidence="1">The sequence shown here is derived from an EMBL/GenBank/DDBJ whole genome shotgun (WGS) entry which is preliminary data.</text>
</comment>
<dbReference type="AlphaFoldDB" id="A0AAJ1TJW5"/>
<name>A0AAJ1TJW5_9BACL</name>
<evidence type="ECO:0000313" key="1">
    <source>
        <dbReference type="EMBL" id="MDQ0415890.1"/>
    </source>
</evidence>
<protein>
    <submittedName>
        <fullName evidence="1">Uncharacterized protein</fullName>
    </submittedName>
</protein>
<reference evidence="1 2" key="1">
    <citation type="submission" date="2023-07" db="EMBL/GenBank/DDBJ databases">
        <title>Genomic Encyclopedia of Type Strains, Phase IV (KMG-IV): sequencing the most valuable type-strain genomes for metagenomic binning, comparative biology and taxonomic classification.</title>
        <authorList>
            <person name="Goeker M."/>
        </authorList>
    </citation>
    <scope>NUCLEOTIDE SEQUENCE [LARGE SCALE GENOMIC DNA]</scope>
    <source>
        <strain evidence="1 2">DSM 46876</strain>
    </source>
</reference>
<accession>A0AAJ1TJW5</accession>
<proteinExistence type="predicted"/>
<keyword evidence="2" id="KW-1185">Reference proteome</keyword>
<dbReference type="Proteomes" id="UP001238450">
    <property type="component" value="Unassembled WGS sequence"/>
</dbReference>
<evidence type="ECO:0000313" key="2">
    <source>
        <dbReference type="Proteomes" id="UP001238450"/>
    </source>
</evidence>
<dbReference type="EMBL" id="JAUSUV010000001">
    <property type="protein sequence ID" value="MDQ0415890.1"/>
    <property type="molecule type" value="Genomic_DNA"/>
</dbReference>
<organism evidence="1 2">
    <name type="scientific">Croceifilum oryzae</name>
    <dbReference type="NCBI Taxonomy" id="1553429"/>
    <lineage>
        <taxon>Bacteria</taxon>
        <taxon>Bacillati</taxon>
        <taxon>Bacillota</taxon>
        <taxon>Bacilli</taxon>
        <taxon>Bacillales</taxon>
        <taxon>Thermoactinomycetaceae</taxon>
        <taxon>Croceifilum</taxon>
    </lineage>
</organism>